<dbReference type="RefSeq" id="WP_209650513.1">
    <property type="nucleotide sequence ID" value="NZ_JBEPNV010000001.1"/>
</dbReference>
<evidence type="ECO:0000313" key="1">
    <source>
        <dbReference type="EMBL" id="MET3868258.1"/>
    </source>
</evidence>
<evidence type="ECO:0000313" key="2">
    <source>
        <dbReference type="Proteomes" id="UP001549119"/>
    </source>
</evidence>
<protein>
    <submittedName>
        <fullName evidence="1">Uncharacterized protein</fullName>
    </submittedName>
</protein>
<sequence length="76" mass="8182">MTAIRLVPPDGADWTIDAVPLPDGVELAIAFTLQAKPVTVRYVMDRPDARKLSDGLRAAAGDGTMRTFPHPQIPEA</sequence>
<dbReference type="Proteomes" id="UP001549119">
    <property type="component" value="Unassembled WGS sequence"/>
</dbReference>
<name>A0ABV2NP42_9HYPH</name>
<proteinExistence type="predicted"/>
<gene>
    <name evidence="1" type="ORF">ABIC20_005567</name>
</gene>
<reference evidence="1 2" key="1">
    <citation type="submission" date="2024-06" db="EMBL/GenBank/DDBJ databases">
        <title>Genomics of switchgrass bacterial isolates.</title>
        <authorList>
            <person name="Shade A."/>
        </authorList>
    </citation>
    <scope>NUCLEOTIDE SEQUENCE [LARGE SCALE GENOMIC DNA]</scope>
    <source>
        <strain evidence="1 2">PvP084</strain>
    </source>
</reference>
<keyword evidence="2" id="KW-1185">Reference proteome</keyword>
<accession>A0ABV2NP42</accession>
<comment type="caution">
    <text evidence="1">The sequence shown here is derived from an EMBL/GenBank/DDBJ whole genome shotgun (WGS) entry which is preliminary data.</text>
</comment>
<organism evidence="1 2">
    <name type="scientific">Methylobacterium radiotolerans</name>
    <dbReference type="NCBI Taxonomy" id="31998"/>
    <lineage>
        <taxon>Bacteria</taxon>
        <taxon>Pseudomonadati</taxon>
        <taxon>Pseudomonadota</taxon>
        <taxon>Alphaproteobacteria</taxon>
        <taxon>Hyphomicrobiales</taxon>
        <taxon>Methylobacteriaceae</taxon>
        <taxon>Methylobacterium</taxon>
    </lineage>
</organism>
<dbReference type="EMBL" id="JBEPNW010000002">
    <property type="protein sequence ID" value="MET3868258.1"/>
    <property type="molecule type" value="Genomic_DNA"/>
</dbReference>